<dbReference type="PANTHER" id="PTHR47706">
    <property type="entry name" value="NMRA-LIKE FAMILY PROTEIN"/>
    <property type="match status" value="1"/>
</dbReference>
<dbReference type="InterPro" id="IPR051609">
    <property type="entry name" value="NmrA/Isoflavone_reductase-like"/>
</dbReference>
<evidence type="ECO:0000256" key="1">
    <source>
        <dbReference type="ARBA" id="ARBA00005725"/>
    </source>
</evidence>
<keyword evidence="2" id="KW-0521">NADP</keyword>
<sequence>MTAQPQALTIGIAGLTGKFARLVASSLLQRSNVILRGYVRNPTKLHSSLVEHSRVQVVQGEAYDLSAARSFAKGCDVIICAYLGDNKFMTEGQKVLIDACAAEGDPMIEVKEYLQQRRVNAVHILIGAFMDTFFSPYFQIWDGKEKKLRFWGEGNEVWESTSYKSAAEYVAAVAVEREAVGIKKFLGDRKTIQQIAEVFNSVYGFRPQIERLGSLDEQFELMNKLRREFPEEPMKYTALFYQYYCVNGQCHLGDFPSLDNAKYPEIQPETFEAFLRRMPLATLE</sequence>
<dbReference type="Gene3D" id="3.40.50.720">
    <property type="entry name" value="NAD(P)-binding Rossmann-like Domain"/>
    <property type="match status" value="2"/>
</dbReference>
<dbReference type="OrthoDB" id="419598at2759"/>
<dbReference type="AlphaFoldDB" id="A0A6A6D9T2"/>
<comment type="similarity">
    <text evidence="1">Belongs to the NmrA-type oxidoreductase family. Isoflavone reductase subfamily.</text>
</comment>
<evidence type="ECO:0000313" key="7">
    <source>
        <dbReference type="Proteomes" id="UP000800200"/>
    </source>
</evidence>
<feature type="domain" description="NAD(P)-binding" evidence="4">
    <location>
        <begin position="16"/>
        <end position="104"/>
    </location>
</feature>
<dbReference type="EMBL" id="ML994993">
    <property type="protein sequence ID" value="KAF2174416.1"/>
    <property type="molecule type" value="Genomic_DNA"/>
</dbReference>
<evidence type="ECO:0000256" key="2">
    <source>
        <dbReference type="ARBA" id="ARBA00022857"/>
    </source>
</evidence>
<dbReference type="EMBL" id="ML994723">
    <property type="protein sequence ID" value="KAF2175836.1"/>
    <property type="molecule type" value="Genomic_DNA"/>
</dbReference>
<dbReference type="Pfam" id="PF13460">
    <property type="entry name" value="NAD_binding_10"/>
    <property type="match status" value="1"/>
</dbReference>
<reference evidence="5" key="1">
    <citation type="journal article" date="2020" name="Stud. Mycol.">
        <title>101 Dothideomycetes genomes: a test case for predicting lifestyles and emergence of pathogens.</title>
        <authorList>
            <person name="Haridas S."/>
            <person name="Albert R."/>
            <person name="Binder M."/>
            <person name="Bloem J."/>
            <person name="Labutti K."/>
            <person name="Salamov A."/>
            <person name="Andreopoulos B."/>
            <person name="Baker S."/>
            <person name="Barry K."/>
            <person name="Bills G."/>
            <person name="Bluhm B."/>
            <person name="Cannon C."/>
            <person name="Castanera R."/>
            <person name="Culley D."/>
            <person name="Daum C."/>
            <person name="Ezra D."/>
            <person name="Gonzalez J."/>
            <person name="Henrissat B."/>
            <person name="Kuo A."/>
            <person name="Liang C."/>
            <person name="Lipzen A."/>
            <person name="Lutzoni F."/>
            <person name="Magnuson J."/>
            <person name="Mondo S."/>
            <person name="Nolan M."/>
            <person name="Ohm R."/>
            <person name="Pangilinan J."/>
            <person name="Park H.-J."/>
            <person name="Ramirez L."/>
            <person name="Alfaro M."/>
            <person name="Sun H."/>
            <person name="Tritt A."/>
            <person name="Yoshinaga Y."/>
            <person name="Zwiers L.-H."/>
            <person name="Turgeon B."/>
            <person name="Goodwin S."/>
            <person name="Spatafora J."/>
            <person name="Crous P."/>
            <person name="Grigoriev I."/>
        </authorList>
    </citation>
    <scope>NUCLEOTIDE SEQUENCE</scope>
    <source>
        <strain evidence="5">CBS 207.26</strain>
    </source>
</reference>
<evidence type="ECO:0000256" key="3">
    <source>
        <dbReference type="ARBA" id="ARBA00023002"/>
    </source>
</evidence>
<name>A0A6A6D9T2_9PEZI</name>
<evidence type="ECO:0000313" key="5">
    <source>
        <dbReference type="EMBL" id="KAF2174416.1"/>
    </source>
</evidence>
<dbReference type="InterPro" id="IPR016040">
    <property type="entry name" value="NAD(P)-bd_dom"/>
</dbReference>
<organism evidence="5 7">
    <name type="scientific">Zopfia rhizophila CBS 207.26</name>
    <dbReference type="NCBI Taxonomy" id="1314779"/>
    <lineage>
        <taxon>Eukaryota</taxon>
        <taxon>Fungi</taxon>
        <taxon>Dikarya</taxon>
        <taxon>Ascomycota</taxon>
        <taxon>Pezizomycotina</taxon>
        <taxon>Dothideomycetes</taxon>
        <taxon>Dothideomycetes incertae sedis</taxon>
        <taxon>Zopfiaceae</taxon>
        <taxon>Zopfia</taxon>
    </lineage>
</organism>
<dbReference type="SUPFAM" id="SSF51735">
    <property type="entry name" value="NAD(P)-binding Rossmann-fold domains"/>
    <property type="match status" value="1"/>
</dbReference>
<evidence type="ECO:0000313" key="6">
    <source>
        <dbReference type="EMBL" id="KAF2175836.1"/>
    </source>
</evidence>
<dbReference type="Gene3D" id="3.90.25.10">
    <property type="entry name" value="UDP-galactose 4-epimerase, domain 1"/>
    <property type="match status" value="1"/>
</dbReference>
<dbReference type="InterPro" id="IPR036291">
    <property type="entry name" value="NAD(P)-bd_dom_sf"/>
</dbReference>
<evidence type="ECO:0000259" key="4">
    <source>
        <dbReference type="Pfam" id="PF13460"/>
    </source>
</evidence>
<protein>
    <submittedName>
        <fullName evidence="5">NAD(P)-binding protein</fullName>
    </submittedName>
</protein>
<accession>A0A6A6D9T2</accession>
<dbReference type="PANTHER" id="PTHR47706:SF9">
    <property type="entry name" value="NMRA-LIKE DOMAIN-CONTAINING PROTEIN-RELATED"/>
    <property type="match status" value="1"/>
</dbReference>
<proteinExistence type="inferred from homology"/>
<keyword evidence="7" id="KW-1185">Reference proteome</keyword>
<dbReference type="Proteomes" id="UP000800200">
    <property type="component" value="Unassembled WGS sequence"/>
</dbReference>
<dbReference type="GO" id="GO:0016491">
    <property type="term" value="F:oxidoreductase activity"/>
    <property type="evidence" value="ECO:0007669"/>
    <property type="project" value="UniProtKB-KW"/>
</dbReference>
<keyword evidence="3" id="KW-0560">Oxidoreductase</keyword>
<gene>
    <name evidence="6" type="ORF">K469DRAFT_609371</name>
    <name evidence="5" type="ORF">K469DRAFT_681213</name>
</gene>